<gene>
    <name evidence="2" type="ORF">CSUB01_11285</name>
</gene>
<name>A0A066WYT0_COLSU</name>
<dbReference type="OrthoDB" id="4850545at2759"/>
<sequence>MSKCEKTNCGKNVSNNNRYPSHRNGRDLCKVRRMIALTRHWGRPAKLLAHRVSLLPSRSGTALSHDRTSTPSTHGQLGALTKIISDEAKYSGEMYDVFDIKLKAFHDKCSEIGIEKHQLAPAFSLMLKGKALTFYLTRISGKGIRDLTTMVAQVRAHFENNEASQTKLEVLEKLIDKLTLIQRALPTSYYDDEVLRSQLLNACSGVRECEMCLFNPTTTLE</sequence>
<keyword evidence="3" id="KW-1185">Reference proteome</keyword>
<accession>A0A066WYT0</accession>
<reference evidence="3" key="1">
    <citation type="journal article" date="2014" name="Genome Announc.">
        <title>Draft genome sequence of Colletotrichum sublineola, a destructive pathogen of cultivated sorghum.</title>
        <authorList>
            <person name="Baroncelli R."/>
            <person name="Sanz-Martin J.M."/>
            <person name="Rech G.E."/>
            <person name="Sukno S.A."/>
            <person name="Thon M.R."/>
        </authorList>
    </citation>
    <scope>NUCLEOTIDE SEQUENCE [LARGE SCALE GENOMIC DNA]</scope>
    <source>
        <strain evidence="3">TX430BB</strain>
    </source>
</reference>
<comment type="caution">
    <text evidence="2">The sequence shown here is derived from an EMBL/GenBank/DDBJ whole genome shotgun (WGS) entry which is preliminary data.</text>
</comment>
<dbReference type="eggNOG" id="KOG0017">
    <property type="taxonomic scope" value="Eukaryota"/>
</dbReference>
<organism evidence="2 3">
    <name type="scientific">Colletotrichum sublineola</name>
    <name type="common">Sorghum anthracnose fungus</name>
    <dbReference type="NCBI Taxonomy" id="1173701"/>
    <lineage>
        <taxon>Eukaryota</taxon>
        <taxon>Fungi</taxon>
        <taxon>Dikarya</taxon>
        <taxon>Ascomycota</taxon>
        <taxon>Pezizomycotina</taxon>
        <taxon>Sordariomycetes</taxon>
        <taxon>Hypocreomycetidae</taxon>
        <taxon>Glomerellales</taxon>
        <taxon>Glomerellaceae</taxon>
        <taxon>Colletotrichum</taxon>
        <taxon>Colletotrichum graminicola species complex</taxon>
    </lineage>
</organism>
<protein>
    <submittedName>
        <fullName evidence="2">Uncharacterized protein</fullName>
    </submittedName>
</protein>
<dbReference type="Proteomes" id="UP000027238">
    <property type="component" value="Unassembled WGS sequence"/>
</dbReference>
<dbReference type="EMBL" id="JMSE01001499">
    <property type="protein sequence ID" value="KDN60569.1"/>
    <property type="molecule type" value="Genomic_DNA"/>
</dbReference>
<proteinExistence type="predicted"/>
<evidence type="ECO:0000313" key="2">
    <source>
        <dbReference type="EMBL" id="KDN60569.1"/>
    </source>
</evidence>
<dbReference type="HOGENOM" id="CLU_1250599_0_0_1"/>
<feature type="region of interest" description="Disordered" evidence="1">
    <location>
        <begin position="1"/>
        <end position="21"/>
    </location>
</feature>
<evidence type="ECO:0000256" key="1">
    <source>
        <dbReference type="SAM" id="MobiDB-lite"/>
    </source>
</evidence>
<dbReference type="AlphaFoldDB" id="A0A066WYT0"/>
<evidence type="ECO:0000313" key="3">
    <source>
        <dbReference type="Proteomes" id="UP000027238"/>
    </source>
</evidence>
<feature type="compositionally biased region" description="Polar residues" evidence="1">
    <location>
        <begin position="9"/>
        <end position="19"/>
    </location>
</feature>